<dbReference type="AlphaFoldDB" id="A0A2G2ZXT2"/>
<proteinExistence type="predicted"/>
<name>A0A2G2ZXT2_CAPAN</name>
<organism evidence="1 2">
    <name type="scientific">Capsicum annuum</name>
    <name type="common">Capsicum pepper</name>
    <dbReference type="NCBI Taxonomy" id="4072"/>
    <lineage>
        <taxon>Eukaryota</taxon>
        <taxon>Viridiplantae</taxon>
        <taxon>Streptophyta</taxon>
        <taxon>Embryophyta</taxon>
        <taxon>Tracheophyta</taxon>
        <taxon>Spermatophyta</taxon>
        <taxon>Magnoliopsida</taxon>
        <taxon>eudicotyledons</taxon>
        <taxon>Gunneridae</taxon>
        <taxon>Pentapetalae</taxon>
        <taxon>asterids</taxon>
        <taxon>lamiids</taxon>
        <taxon>Solanales</taxon>
        <taxon>Solanaceae</taxon>
        <taxon>Solanoideae</taxon>
        <taxon>Capsiceae</taxon>
        <taxon>Capsicum</taxon>
    </lineage>
</organism>
<keyword evidence="2" id="KW-1185">Reference proteome</keyword>
<evidence type="ECO:0000313" key="2">
    <source>
        <dbReference type="Proteomes" id="UP000222542"/>
    </source>
</evidence>
<dbReference type="OMA" id="NWINNIA"/>
<dbReference type="EMBL" id="AYRZ02000003">
    <property type="protein sequence ID" value="PHT86802.1"/>
    <property type="molecule type" value="Genomic_DNA"/>
</dbReference>
<protein>
    <submittedName>
        <fullName evidence="1">Uncharacterized protein</fullName>
    </submittedName>
</protein>
<reference evidence="1 2" key="1">
    <citation type="journal article" date="2014" name="Nat. Genet.">
        <title>Genome sequence of the hot pepper provides insights into the evolution of pungency in Capsicum species.</title>
        <authorList>
            <person name="Kim S."/>
            <person name="Park M."/>
            <person name="Yeom S.I."/>
            <person name="Kim Y.M."/>
            <person name="Lee J.M."/>
            <person name="Lee H.A."/>
            <person name="Seo E."/>
            <person name="Choi J."/>
            <person name="Cheong K."/>
            <person name="Kim K.T."/>
            <person name="Jung K."/>
            <person name="Lee G.W."/>
            <person name="Oh S.K."/>
            <person name="Bae C."/>
            <person name="Kim S.B."/>
            <person name="Lee H.Y."/>
            <person name="Kim S.Y."/>
            <person name="Kim M.S."/>
            <person name="Kang B.C."/>
            <person name="Jo Y.D."/>
            <person name="Yang H.B."/>
            <person name="Jeong H.J."/>
            <person name="Kang W.H."/>
            <person name="Kwon J.K."/>
            <person name="Shin C."/>
            <person name="Lim J.Y."/>
            <person name="Park J.H."/>
            <person name="Huh J.H."/>
            <person name="Kim J.S."/>
            <person name="Kim B.D."/>
            <person name="Cohen O."/>
            <person name="Paran I."/>
            <person name="Suh M.C."/>
            <person name="Lee S.B."/>
            <person name="Kim Y.K."/>
            <person name="Shin Y."/>
            <person name="Noh S.J."/>
            <person name="Park J."/>
            <person name="Seo Y.S."/>
            <person name="Kwon S.Y."/>
            <person name="Kim H.A."/>
            <person name="Park J.M."/>
            <person name="Kim H.J."/>
            <person name="Choi S.B."/>
            <person name="Bosland P.W."/>
            <person name="Reeves G."/>
            <person name="Jo S.H."/>
            <person name="Lee B.W."/>
            <person name="Cho H.T."/>
            <person name="Choi H.S."/>
            <person name="Lee M.S."/>
            <person name="Yu Y."/>
            <person name="Do Choi Y."/>
            <person name="Park B.S."/>
            <person name="van Deynze A."/>
            <person name="Ashrafi H."/>
            <person name="Hill T."/>
            <person name="Kim W.T."/>
            <person name="Pai H.S."/>
            <person name="Ahn H.K."/>
            <person name="Yeam I."/>
            <person name="Giovannoni J.J."/>
            <person name="Rose J.K."/>
            <person name="Sorensen I."/>
            <person name="Lee S.J."/>
            <person name="Kim R.W."/>
            <person name="Choi I.Y."/>
            <person name="Choi B.S."/>
            <person name="Lim J.S."/>
            <person name="Lee Y.H."/>
            <person name="Choi D."/>
        </authorList>
    </citation>
    <scope>NUCLEOTIDE SEQUENCE [LARGE SCALE GENOMIC DNA]</scope>
    <source>
        <strain evidence="2">cv. CM334</strain>
    </source>
</reference>
<reference evidence="1 2" key="2">
    <citation type="journal article" date="2017" name="Genome Biol.">
        <title>New reference genome sequences of hot pepper reveal the massive evolution of plant disease-resistance genes by retroduplication.</title>
        <authorList>
            <person name="Kim S."/>
            <person name="Park J."/>
            <person name="Yeom S.I."/>
            <person name="Kim Y.M."/>
            <person name="Seo E."/>
            <person name="Kim K.T."/>
            <person name="Kim M.S."/>
            <person name="Lee J.M."/>
            <person name="Cheong K."/>
            <person name="Shin H.S."/>
            <person name="Kim S.B."/>
            <person name="Han K."/>
            <person name="Lee J."/>
            <person name="Park M."/>
            <person name="Lee H.A."/>
            <person name="Lee H.Y."/>
            <person name="Lee Y."/>
            <person name="Oh S."/>
            <person name="Lee J.H."/>
            <person name="Choi E."/>
            <person name="Choi E."/>
            <person name="Lee S.E."/>
            <person name="Jeon J."/>
            <person name="Kim H."/>
            <person name="Choi G."/>
            <person name="Song H."/>
            <person name="Lee J."/>
            <person name="Lee S.C."/>
            <person name="Kwon J.K."/>
            <person name="Lee H.Y."/>
            <person name="Koo N."/>
            <person name="Hong Y."/>
            <person name="Kim R.W."/>
            <person name="Kang W.H."/>
            <person name="Huh J.H."/>
            <person name="Kang B.C."/>
            <person name="Yang T.J."/>
            <person name="Lee Y.H."/>
            <person name="Bennetzen J.L."/>
            <person name="Choi D."/>
        </authorList>
    </citation>
    <scope>NUCLEOTIDE SEQUENCE [LARGE SCALE GENOMIC DNA]</scope>
    <source>
        <strain evidence="2">cv. CM334</strain>
    </source>
</reference>
<dbReference type="STRING" id="4072.A0A2G2ZXT2"/>
<accession>A0A2G2ZXT2</accession>
<sequence>MRKFTNEKSLVKAKTRFATAFLTLEAMYKQRKNLRTLIISNEWTSSKFAKEVNSTYFWNDVVKALKVCGPLVSFLRLMDGEKRLPIGYMLEAMDKAKETIQRGFDRVSRHYEKVLKIIDSRWTDQLKRLLHSAGYILNPELYFKSTMSEEKIAKVWESYYSCVETMVPDLSTQDLLLAELAKYKSADGLFGFGQAVRARVHIELV</sequence>
<dbReference type="Gramene" id="PHT86802">
    <property type="protein sequence ID" value="PHT86802"/>
    <property type="gene ID" value="T459_08908"/>
</dbReference>
<dbReference type="InterPro" id="IPR012337">
    <property type="entry name" value="RNaseH-like_sf"/>
</dbReference>
<gene>
    <name evidence="1" type="ORF">T459_08908</name>
</gene>
<comment type="caution">
    <text evidence="1">The sequence shown here is derived from an EMBL/GenBank/DDBJ whole genome shotgun (WGS) entry which is preliminary data.</text>
</comment>
<dbReference type="SUPFAM" id="SSF53098">
    <property type="entry name" value="Ribonuclease H-like"/>
    <property type="match status" value="1"/>
</dbReference>
<dbReference type="Proteomes" id="UP000222542">
    <property type="component" value="Unassembled WGS sequence"/>
</dbReference>
<evidence type="ECO:0000313" key="1">
    <source>
        <dbReference type="EMBL" id="PHT86802.1"/>
    </source>
</evidence>